<feature type="compositionally biased region" description="Acidic residues" evidence="1">
    <location>
        <begin position="761"/>
        <end position="771"/>
    </location>
</feature>
<evidence type="ECO:0000256" key="2">
    <source>
        <dbReference type="SAM" id="SignalP"/>
    </source>
</evidence>
<protein>
    <recommendedName>
        <fullName evidence="4">Endonuclease/exonuclease/phosphatase domain-containing protein</fullName>
    </recommendedName>
</protein>
<gene>
    <name evidence="3" type="ORF">Cvel_16130</name>
</gene>
<dbReference type="VEuPathDB" id="CryptoDB:Cvel_16130"/>
<feature type="compositionally biased region" description="Low complexity" evidence="1">
    <location>
        <begin position="726"/>
        <end position="740"/>
    </location>
</feature>
<feature type="region of interest" description="Disordered" evidence="1">
    <location>
        <begin position="566"/>
        <end position="771"/>
    </location>
</feature>
<feature type="signal peptide" evidence="2">
    <location>
        <begin position="1"/>
        <end position="28"/>
    </location>
</feature>
<feature type="chain" id="PRO_5005188361" description="Endonuclease/exonuclease/phosphatase domain-containing protein" evidence="2">
    <location>
        <begin position="29"/>
        <end position="771"/>
    </location>
</feature>
<dbReference type="Gene3D" id="3.60.10.10">
    <property type="entry name" value="Endonuclease/exonuclease/phosphatase"/>
    <property type="match status" value="1"/>
</dbReference>
<evidence type="ECO:0000256" key="1">
    <source>
        <dbReference type="SAM" id="MobiDB-lite"/>
    </source>
</evidence>
<name>A0A0G4FB75_9ALVE</name>
<keyword evidence="2" id="KW-0732">Signal</keyword>
<dbReference type="AlphaFoldDB" id="A0A0G4FB75"/>
<organism evidence="3">
    <name type="scientific">Chromera velia CCMP2878</name>
    <dbReference type="NCBI Taxonomy" id="1169474"/>
    <lineage>
        <taxon>Eukaryota</taxon>
        <taxon>Sar</taxon>
        <taxon>Alveolata</taxon>
        <taxon>Colpodellida</taxon>
        <taxon>Chromeraceae</taxon>
        <taxon>Chromera</taxon>
    </lineage>
</organism>
<evidence type="ECO:0000313" key="3">
    <source>
        <dbReference type="EMBL" id="CEM10193.1"/>
    </source>
</evidence>
<dbReference type="EMBL" id="CDMZ01000251">
    <property type="protein sequence ID" value="CEM10193.1"/>
    <property type="molecule type" value="Genomic_DNA"/>
</dbReference>
<proteinExistence type="predicted"/>
<evidence type="ECO:0008006" key="4">
    <source>
        <dbReference type="Google" id="ProtNLM"/>
    </source>
</evidence>
<sequence>MSPGRKSFTFGAASSLLLLLVLLQVTLSLTSSLQLKESLSFTLHGNTEDSPPPDADGGDGAEQTLEVPQADQEEEDGKEVNPKAHSLFQVATFNTDESFVVKEQLDAMLPRFTKKEEVGAYLFFFQEAPSYLETDPVYVPQGRGEQQEVYAGMLKYLQESDKTAFSVKEAAEAKPRRIATANLEGNLSKYFKSTGNKQYAMAVVNPESDIQVWSGSHELRSRSERLWGLGTNTDKGAVTLAVRSKSQKIAALFMGVHLSRVHGAKKSAAQVEKAEDLNDGFQQALDTHCQKLLIKSDFIDQKTSLGKSPTDLSTVVALLKKCFPSGIYIVGDLNFRLDQCSMADLIGSEQEDRVEFAKQLNATEISPHTIKWSFWKAYFKINSQKRKEIMAEADMGRRHVLEQQFGFTLDSPYDKIPSYKWNPKHLPHVCKKLRDSWTTGDLTDSDARARGLNVADETCLKTKGKGRAKDTWACAMTAAEGDRDSCESCMEKTKGGEFINIGYTERLFYWPGSKRVASGSLKWTKFVPLAMSDHLPALYIVRFKPPTEPALPPEEEKEVGDFQGMENEKISQGGGPLSLKVPGDDSKESTSTQDGPPKSVSPSAKEQSDSLPALPIPTGDVDEVPSPPLHAGALGSAPEESDAKLPGPPVQGSGSVVLSVAEPDEGAPLHSGALGSPPSQGSGQVVLGGEGRGPFQSPLHAGALGSPPTSAEDTSAGPPVSTILHSGSLGSPSGSLNSSPTRPRRGAIRMEEMGVPILPLEETDEDDNEEP</sequence>
<accession>A0A0G4FB75</accession>
<reference evidence="3" key="1">
    <citation type="submission" date="2014-11" db="EMBL/GenBank/DDBJ databases">
        <authorList>
            <person name="Otto D Thomas"/>
            <person name="Naeem Raeece"/>
        </authorList>
    </citation>
    <scope>NUCLEOTIDE SEQUENCE</scope>
</reference>
<dbReference type="InterPro" id="IPR036691">
    <property type="entry name" value="Endo/exonu/phosph_ase_sf"/>
</dbReference>
<feature type="compositionally biased region" description="Polar residues" evidence="1">
    <location>
        <begin position="589"/>
        <end position="605"/>
    </location>
</feature>